<dbReference type="Proteomes" id="UP000613266">
    <property type="component" value="Unassembled WGS sequence"/>
</dbReference>
<keyword evidence="3" id="KW-1185">Reference proteome</keyword>
<gene>
    <name evidence="2" type="ORF">I7X39_19880</name>
</gene>
<dbReference type="InterPro" id="IPR012902">
    <property type="entry name" value="N_methyl_site"/>
</dbReference>
<dbReference type="AlphaFoldDB" id="A0A931J3Y2"/>
<evidence type="ECO:0000313" key="2">
    <source>
        <dbReference type="EMBL" id="MBH9579159.1"/>
    </source>
</evidence>
<proteinExistence type="predicted"/>
<protein>
    <submittedName>
        <fullName evidence="2">Prepilin-type N-terminal cleavage/methylation domain-containing protein</fullName>
    </submittedName>
</protein>
<organism evidence="2 3">
    <name type="scientific">Inhella proteolytica</name>
    <dbReference type="NCBI Taxonomy" id="2795029"/>
    <lineage>
        <taxon>Bacteria</taxon>
        <taxon>Pseudomonadati</taxon>
        <taxon>Pseudomonadota</taxon>
        <taxon>Betaproteobacteria</taxon>
        <taxon>Burkholderiales</taxon>
        <taxon>Sphaerotilaceae</taxon>
        <taxon>Inhella</taxon>
    </lineage>
</organism>
<keyword evidence="1" id="KW-0472">Membrane</keyword>
<dbReference type="Pfam" id="PF07963">
    <property type="entry name" value="N_methyl"/>
    <property type="match status" value="1"/>
</dbReference>
<name>A0A931J3Y2_9BURK</name>
<dbReference type="RefSeq" id="WP_198112927.1">
    <property type="nucleotide sequence ID" value="NZ_JAEDAK010000018.1"/>
</dbReference>
<dbReference type="EMBL" id="JAEDAK010000018">
    <property type="protein sequence ID" value="MBH9579159.1"/>
    <property type="molecule type" value="Genomic_DNA"/>
</dbReference>
<evidence type="ECO:0000256" key="1">
    <source>
        <dbReference type="SAM" id="Phobius"/>
    </source>
</evidence>
<accession>A0A931J3Y2</accession>
<comment type="caution">
    <text evidence="2">The sequence shown here is derived from an EMBL/GenBank/DDBJ whole genome shotgun (WGS) entry which is preliminary data.</text>
</comment>
<evidence type="ECO:0000313" key="3">
    <source>
        <dbReference type="Proteomes" id="UP000613266"/>
    </source>
</evidence>
<feature type="transmembrane region" description="Helical" evidence="1">
    <location>
        <begin position="12"/>
        <end position="37"/>
    </location>
</feature>
<keyword evidence="1" id="KW-0812">Transmembrane</keyword>
<keyword evidence="1" id="KW-1133">Transmembrane helix</keyword>
<reference evidence="2" key="1">
    <citation type="submission" date="2020-12" db="EMBL/GenBank/DDBJ databases">
        <title>The genome sequence of Inhella sp. 1Y17.</title>
        <authorList>
            <person name="Liu Y."/>
        </authorList>
    </citation>
    <scope>NUCLEOTIDE SEQUENCE</scope>
    <source>
        <strain evidence="2">1Y17</strain>
    </source>
</reference>
<sequence length="414" mass="44222">MTNRTGRNRQHGFTLVEALVALCIVGFGMLALVAVQFNLNSGTDLTRQRAEAMRLAQEKIEYFRSYTGITTGTVNWDALASSATEEIIDKYTIGGVDVPTNATYRRSWSLSGNNNDAVRMLQVKVTWEDRNYKLNSADADKGRQSVVLHTSIARVDPLETAYLGYPLPQNTNLKRPKNRNLNIPLEAIPLNTQESAYVLSGSLQIVFSNTSGLVIKKCSNLNATGSNYATATCTDFLGYVLAGYISGTPTVVSGVNLNGLTGITGSACKFGDAEDINTKTPIAGYKYYVCVIQVAALGNPYAGTVKLGGIPTSTGNTYKVCRFQYASSDFVDSNERNVQPYAGVAKSLDNQNYYIENSPSGSCPTITSAGAPSGFTGASVATQLHQDCRASQSPTTTATGTCPATAYNAATSLP</sequence>